<dbReference type="Gene3D" id="1.25.40.10">
    <property type="entry name" value="Tetratricopeptide repeat domain"/>
    <property type="match status" value="1"/>
</dbReference>
<sequence>VIPNRKSQFGQSKALLNIPVLLILLILNTESTGQTQNITNENFDIDYMHSLYLDAIAESMYEEADVIAKQIIELSIKNNGLDSHVTAKALTSLAIAQHGIEDYESAILNYTTAIEVIERIEDRLNKNLISPLRGLGAAHLALDRPDLARETFDRAIHISHVNDGPHNLEQIEILQSLANIYMSVSQRKDVADIHRRIYYLQARNIDPESMDIIPALKTKASWEHQLKRYDNERRTWKKIINITQKQKGNDSLELIDPLLELGKSYLFLDFRSLTYEDPPSVRAG</sequence>
<organism evidence="1">
    <name type="scientific">marine metagenome</name>
    <dbReference type="NCBI Taxonomy" id="408172"/>
    <lineage>
        <taxon>unclassified sequences</taxon>
        <taxon>metagenomes</taxon>
        <taxon>ecological metagenomes</taxon>
    </lineage>
</organism>
<protein>
    <recommendedName>
        <fullName evidence="2">MalT-like TPR region domain-containing protein</fullName>
    </recommendedName>
</protein>
<evidence type="ECO:0008006" key="2">
    <source>
        <dbReference type="Google" id="ProtNLM"/>
    </source>
</evidence>
<dbReference type="InterPro" id="IPR019734">
    <property type="entry name" value="TPR_rpt"/>
</dbReference>
<dbReference type="InterPro" id="IPR011990">
    <property type="entry name" value="TPR-like_helical_dom_sf"/>
</dbReference>
<name>A0A381SZI2_9ZZZZ</name>
<reference evidence="1" key="1">
    <citation type="submission" date="2018-05" db="EMBL/GenBank/DDBJ databases">
        <authorList>
            <person name="Lanie J.A."/>
            <person name="Ng W.-L."/>
            <person name="Kazmierczak K.M."/>
            <person name="Andrzejewski T.M."/>
            <person name="Davidsen T.M."/>
            <person name="Wayne K.J."/>
            <person name="Tettelin H."/>
            <person name="Glass J.I."/>
            <person name="Rusch D."/>
            <person name="Podicherti R."/>
            <person name="Tsui H.-C.T."/>
            <person name="Winkler M.E."/>
        </authorList>
    </citation>
    <scope>NUCLEOTIDE SEQUENCE</scope>
</reference>
<feature type="non-terminal residue" evidence="1">
    <location>
        <position position="1"/>
    </location>
</feature>
<dbReference type="SMART" id="SM00028">
    <property type="entry name" value="TPR"/>
    <property type="match status" value="3"/>
</dbReference>
<dbReference type="EMBL" id="UINC01003615">
    <property type="protein sequence ID" value="SVA07837.1"/>
    <property type="molecule type" value="Genomic_DNA"/>
</dbReference>
<feature type="non-terminal residue" evidence="1">
    <location>
        <position position="284"/>
    </location>
</feature>
<proteinExistence type="predicted"/>
<dbReference type="AlphaFoldDB" id="A0A381SZI2"/>
<gene>
    <name evidence="1" type="ORF">METZ01_LOCUS60691</name>
</gene>
<dbReference type="SUPFAM" id="SSF48452">
    <property type="entry name" value="TPR-like"/>
    <property type="match status" value="1"/>
</dbReference>
<evidence type="ECO:0000313" key="1">
    <source>
        <dbReference type="EMBL" id="SVA07837.1"/>
    </source>
</evidence>
<accession>A0A381SZI2</accession>